<dbReference type="AlphaFoldDB" id="A0A5A9X883"/>
<name>A0A5A9X883_9BACT</name>
<dbReference type="PANTHER" id="PTHR43685">
    <property type="entry name" value="GLYCOSYLTRANSFERASE"/>
    <property type="match status" value="1"/>
</dbReference>
<dbReference type="OrthoDB" id="5393884at2"/>
<gene>
    <name evidence="3" type="ORF">ET418_14270</name>
</gene>
<keyword evidence="1" id="KW-0812">Transmembrane</keyword>
<dbReference type="Proteomes" id="UP000324298">
    <property type="component" value="Unassembled WGS sequence"/>
</dbReference>
<keyword evidence="1" id="KW-1133">Transmembrane helix</keyword>
<dbReference type="Pfam" id="PF00535">
    <property type="entry name" value="Glycos_transf_2"/>
    <property type="match status" value="1"/>
</dbReference>
<dbReference type="GO" id="GO:0016740">
    <property type="term" value="F:transferase activity"/>
    <property type="evidence" value="ECO:0007669"/>
    <property type="project" value="UniProtKB-KW"/>
</dbReference>
<organism evidence="3 4">
    <name type="scientific">Oryzomonas rubra</name>
    <dbReference type="NCBI Taxonomy" id="2509454"/>
    <lineage>
        <taxon>Bacteria</taxon>
        <taxon>Pseudomonadati</taxon>
        <taxon>Thermodesulfobacteriota</taxon>
        <taxon>Desulfuromonadia</taxon>
        <taxon>Geobacterales</taxon>
        <taxon>Geobacteraceae</taxon>
        <taxon>Oryzomonas</taxon>
    </lineage>
</organism>
<evidence type="ECO:0000256" key="1">
    <source>
        <dbReference type="SAM" id="Phobius"/>
    </source>
</evidence>
<dbReference type="RefSeq" id="WP_149308658.1">
    <property type="nucleotide sequence ID" value="NZ_SRSD01000009.1"/>
</dbReference>
<feature type="transmembrane region" description="Helical" evidence="1">
    <location>
        <begin position="275"/>
        <end position="293"/>
    </location>
</feature>
<protein>
    <submittedName>
        <fullName evidence="3">Glycosyltransferase</fullName>
    </submittedName>
</protein>
<proteinExistence type="predicted"/>
<dbReference type="EMBL" id="SRSD01000009">
    <property type="protein sequence ID" value="KAA0889014.1"/>
    <property type="molecule type" value="Genomic_DNA"/>
</dbReference>
<sequence length="324" mass="35314">MNKPTISIIIPVKPGFSVTAAQRLAAVEYPRDRYEIIVAEGYSPSRQRNAAVAQAQGEIVCFLDDDSLTAPDYLTVVAGHFESPRVTAVGGPSLTPASDSILQRSIGTALASALGGGGMRNRYRAQGEARLTNDSELILCNLSFRRERFLAFGGLDERLYPNEENELLDRMQHAGEGLIHDPRLAVFRSQRPTWRLLCRQFLNYGRGRAEQTIISRRVRPVSLLPALFLAYALLVPLFPGSLFLLPLACYGLLLLVVSAGEAARARSLGMFPRLPLIYAIIHLAYGAGLWWGALGALAGRRPKPGGEVALRQVKGLNDPPVAAE</sequence>
<feature type="transmembrane region" description="Helical" evidence="1">
    <location>
        <begin position="244"/>
        <end position="263"/>
    </location>
</feature>
<comment type="caution">
    <text evidence="3">The sequence shown here is derived from an EMBL/GenBank/DDBJ whole genome shotgun (WGS) entry which is preliminary data.</text>
</comment>
<feature type="domain" description="Glycosyltransferase 2-like" evidence="2">
    <location>
        <begin position="32"/>
        <end position="91"/>
    </location>
</feature>
<dbReference type="Gene3D" id="3.90.550.10">
    <property type="entry name" value="Spore Coat Polysaccharide Biosynthesis Protein SpsA, Chain A"/>
    <property type="match status" value="1"/>
</dbReference>
<dbReference type="PANTHER" id="PTHR43685:SF3">
    <property type="entry name" value="SLR2126 PROTEIN"/>
    <property type="match status" value="1"/>
</dbReference>
<reference evidence="3 4" key="1">
    <citation type="submission" date="2019-04" db="EMBL/GenBank/DDBJ databases">
        <title>Geobacter ruber sp. nov., ferric-reducing bacteria isolated from paddy soil.</title>
        <authorList>
            <person name="Xu Z."/>
            <person name="Masuda Y."/>
            <person name="Itoh H."/>
            <person name="Senoo K."/>
        </authorList>
    </citation>
    <scope>NUCLEOTIDE SEQUENCE [LARGE SCALE GENOMIC DNA]</scope>
    <source>
        <strain evidence="3 4">Red88</strain>
    </source>
</reference>
<keyword evidence="3" id="KW-0808">Transferase</keyword>
<dbReference type="InterPro" id="IPR029044">
    <property type="entry name" value="Nucleotide-diphossugar_trans"/>
</dbReference>
<keyword evidence="1" id="KW-0472">Membrane</keyword>
<dbReference type="SUPFAM" id="SSF53448">
    <property type="entry name" value="Nucleotide-diphospho-sugar transferases"/>
    <property type="match status" value="1"/>
</dbReference>
<evidence type="ECO:0000313" key="4">
    <source>
        <dbReference type="Proteomes" id="UP000324298"/>
    </source>
</evidence>
<evidence type="ECO:0000313" key="3">
    <source>
        <dbReference type="EMBL" id="KAA0889014.1"/>
    </source>
</evidence>
<accession>A0A5A9X883</accession>
<dbReference type="InterPro" id="IPR001173">
    <property type="entry name" value="Glyco_trans_2-like"/>
</dbReference>
<dbReference type="InterPro" id="IPR050834">
    <property type="entry name" value="Glycosyltransf_2"/>
</dbReference>
<evidence type="ECO:0000259" key="2">
    <source>
        <dbReference type="Pfam" id="PF00535"/>
    </source>
</evidence>
<keyword evidence="4" id="KW-1185">Reference proteome</keyword>